<dbReference type="EMBL" id="CP039543">
    <property type="protein sequence ID" value="QJT09777.1"/>
    <property type="molecule type" value="Genomic_DNA"/>
</dbReference>
<organism evidence="3 4">
    <name type="scientific">Oceanidesulfovibrio marinus</name>
    <dbReference type="NCBI Taxonomy" id="370038"/>
    <lineage>
        <taxon>Bacteria</taxon>
        <taxon>Pseudomonadati</taxon>
        <taxon>Thermodesulfobacteriota</taxon>
        <taxon>Desulfovibrionia</taxon>
        <taxon>Desulfovibrionales</taxon>
        <taxon>Desulfovibrionaceae</taxon>
        <taxon>Oceanidesulfovibrio</taxon>
    </lineage>
</organism>
<evidence type="ECO:0000256" key="2">
    <source>
        <dbReference type="SAM" id="SignalP"/>
    </source>
</evidence>
<feature type="signal peptide" evidence="2">
    <location>
        <begin position="1"/>
        <end position="24"/>
    </location>
</feature>
<feature type="coiled-coil region" evidence="1">
    <location>
        <begin position="122"/>
        <end position="149"/>
    </location>
</feature>
<accession>A0ABX6NJ67</accession>
<proteinExistence type="predicted"/>
<name>A0ABX6NJ67_9BACT</name>
<protein>
    <recommendedName>
        <fullName evidence="5">LTXXQ motif family protein</fullName>
    </recommendedName>
</protein>
<evidence type="ECO:0000256" key="1">
    <source>
        <dbReference type="SAM" id="Coils"/>
    </source>
</evidence>
<keyword evidence="2" id="KW-0732">Signal</keyword>
<feature type="chain" id="PRO_5047191452" description="LTXXQ motif family protein" evidence="2">
    <location>
        <begin position="25"/>
        <end position="178"/>
    </location>
</feature>
<keyword evidence="1" id="KW-0175">Coiled coil</keyword>
<reference evidence="3 4" key="1">
    <citation type="submission" date="2019-04" db="EMBL/GenBank/DDBJ databases">
        <title>Isolation and culture of sulfate reducing bacteria from the cold seep of the South China Sea.</title>
        <authorList>
            <person name="Sun C."/>
            <person name="Liu R."/>
        </authorList>
    </citation>
    <scope>NUCLEOTIDE SEQUENCE [LARGE SCALE GENOMIC DNA]</scope>
    <source>
        <strain evidence="3 4">CS1</strain>
    </source>
</reference>
<evidence type="ECO:0000313" key="4">
    <source>
        <dbReference type="Proteomes" id="UP000503251"/>
    </source>
</evidence>
<keyword evidence="4" id="KW-1185">Reference proteome</keyword>
<dbReference type="RefSeq" id="WP_171267575.1">
    <property type="nucleotide sequence ID" value="NZ_CP039543.1"/>
</dbReference>
<evidence type="ECO:0000313" key="3">
    <source>
        <dbReference type="EMBL" id="QJT09777.1"/>
    </source>
</evidence>
<evidence type="ECO:0008006" key="5">
    <source>
        <dbReference type="Google" id="ProtNLM"/>
    </source>
</evidence>
<sequence length="178" mass="19886">MRMVVPLLTLTCLLLASGVGVAHAQSKSGQSECGWDSLLKTACYNAQATDRTAQSAQSQKDFMEKSLRKVDEVENVPAEARRDVKRKIRQAIREMGDVSRSARDVSRSMERICGEKIVLRNRRSAAKKYDDLRQEINSAARRFNGLRDDFTGAIKLFNEALTDLAMYGSALPQIDTTQ</sequence>
<dbReference type="Proteomes" id="UP000503251">
    <property type="component" value="Chromosome"/>
</dbReference>
<gene>
    <name evidence="3" type="ORF">E8L03_12880</name>
</gene>